<evidence type="ECO:0000256" key="2">
    <source>
        <dbReference type="ARBA" id="ARBA00022679"/>
    </source>
</evidence>
<gene>
    <name evidence="5" type="ORF">JCGZ_04772</name>
</gene>
<dbReference type="Gene3D" id="1.10.1200.270">
    <property type="entry name" value="Methyltransferase, alpha-helical capping domain"/>
    <property type="match status" value="1"/>
</dbReference>
<evidence type="ECO:0000313" key="5">
    <source>
        <dbReference type="EMBL" id="KDP38129.1"/>
    </source>
</evidence>
<dbReference type="EMBL" id="KK914370">
    <property type="protein sequence ID" value="KDP38129.1"/>
    <property type="molecule type" value="Genomic_DNA"/>
</dbReference>
<keyword evidence="1" id="KW-0489">Methyltransferase</keyword>
<dbReference type="InterPro" id="IPR029063">
    <property type="entry name" value="SAM-dependent_MTases_sf"/>
</dbReference>
<dbReference type="PANTHER" id="PTHR31009">
    <property type="entry name" value="S-ADENOSYL-L-METHIONINE:CARBOXYL METHYLTRANSFERASE FAMILY PROTEIN"/>
    <property type="match status" value="1"/>
</dbReference>
<keyword evidence="4" id="KW-0460">Magnesium</keyword>
<proteinExistence type="predicted"/>
<dbReference type="Proteomes" id="UP000027138">
    <property type="component" value="Unassembled WGS sequence"/>
</dbReference>
<keyword evidence="6" id="KW-1185">Reference proteome</keyword>
<evidence type="ECO:0000313" key="6">
    <source>
        <dbReference type="Proteomes" id="UP000027138"/>
    </source>
</evidence>
<evidence type="ECO:0000256" key="1">
    <source>
        <dbReference type="ARBA" id="ARBA00022603"/>
    </source>
</evidence>
<evidence type="ECO:0000256" key="4">
    <source>
        <dbReference type="ARBA" id="ARBA00022842"/>
    </source>
</evidence>
<name>A0A067L207_JATCU</name>
<dbReference type="GO" id="GO:0008168">
    <property type="term" value="F:methyltransferase activity"/>
    <property type="evidence" value="ECO:0007669"/>
    <property type="project" value="UniProtKB-KW"/>
</dbReference>
<dbReference type="OrthoDB" id="1523883at2759"/>
<dbReference type="AlphaFoldDB" id="A0A067L207"/>
<organism evidence="5 6">
    <name type="scientific">Jatropha curcas</name>
    <name type="common">Barbados nut</name>
    <dbReference type="NCBI Taxonomy" id="180498"/>
    <lineage>
        <taxon>Eukaryota</taxon>
        <taxon>Viridiplantae</taxon>
        <taxon>Streptophyta</taxon>
        <taxon>Embryophyta</taxon>
        <taxon>Tracheophyta</taxon>
        <taxon>Spermatophyta</taxon>
        <taxon>Magnoliopsida</taxon>
        <taxon>eudicotyledons</taxon>
        <taxon>Gunneridae</taxon>
        <taxon>Pentapetalae</taxon>
        <taxon>rosids</taxon>
        <taxon>fabids</taxon>
        <taxon>Malpighiales</taxon>
        <taxon>Euphorbiaceae</taxon>
        <taxon>Crotonoideae</taxon>
        <taxon>Jatropheae</taxon>
        <taxon>Jatropha</taxon>
    </lineage>
</organism>
<dbReference type="Pfam" id="PF03492">
    <property type="entry name" value="Methyltransf_7"/>
    <property type="match status" value="1"/>
</dbReference>
<dbReference type="InterPro" id="IPR005299">
    <property type="entry name" value="MeTrfase_7"/>
</dbReference>
<keyword evidence="2" id="KW-0808">Transferase</keyword>
<dbReference type="SUPFAM" id="SSF53335">
    <property type="entry name" value="S-adenosyl-L-methionine-dependent methyltransferases"/>
    <property type="match status" value="1"/>
</dbReference>
<dbReference type="GO" id="GO:0032259">
    <property type="term" value="P:methylation"/>
    <property type="evidence" value="ECO:0007669"/>
    <property type="project" value="UniProtKB-KW"/>
</dbReference>
<protein>
    <recommendedName>
        <fullName evidence="7">S-adenosylmethionine-dependent methyltransferase</fullName>
    </recommendedName>
</protein>
<reference evidence="5 6" key="1">
    <citation type="journal article" date="2014" name="PLoS ONE">
        <title>Global Analysis of Gene Expression Profiles in Physic Nut (Jatropha curcas L.) Seedlings Exposed to Salt Stress.</title>
        <authorList>
            <person name="Zhang L."/>
            <person name="Zhang C."/>
            <person name="Wu P."/>
            <person name="Chen Y."/>
            <person name="Li M."/>
            <person name="Jiang H."/>
            <person name="Wu G."/>
        </authorList>
    </citation>
    <scope>NUCLEOTIDE SEQUENCE [LARGE SCALE GENOMIC DNA]</scope>
    <source>
        <strain evidence="6">cv. GZQX0401</strain>
        <tissue evidence="5">Young leaves</tissue>
    </source>
</reference>
<accession>A0A067L207</accession>
<evidence type="ECO:0000256" key="3">
    <source>
        <dbReference type="ARBA" id="ARBA00022723"/>
    </source>
</evidence>
<dbReference type="Gene3D" id="3.40.50.150">
    <property type="entry name" value="Vaccinia Virus protein VP39"/>
    <property type="match status" value="1"/>
</dbReference>
<evidence type="ECO:0008006" key="7">
    <source>
        <dbReference type="Google" id="ProtNLM"/>
    </source>
</evidence>
<sequence length="303" mass="33870">MAESYPMKGGDADYSYYKNSFFQREAINTAKRLIDETIAHNLNIKDLLFGSSSSFNIADLGCSVGPNTFICIGNIIEAVKYKCQSQGLASRIPEFQVFFNDHVLNDFNTLFRSLPPESGYFAAGVPGSFHGRLFPRSSLHFIHTSTALHWLSQVPEEILEKNSPAWNKGRIFYTNASAEVCKAYATQFAKDMEIFLDARAKELVVGGIVVIMVPTIPDGISHSCESCNVLFDLLGSILMDMAKKGSLRTHGLVSEAQVDSFNLPMYIPHAKEMIELVERNRCFNIERIESYKFLSGFDTDKAL</sequence>
<keyword evidence="3" id="KW-0479">Metal-binding</keyword>
<dbReference type="InterPro" id="IPR042086">
    <property type="entry name" value="MeTrfase_capping"/>
</dbReference>
<dbReference type="GO" id="GO:0046872">
    <property type="term" value="F:metal ion binding"/>
    <property type="evidence" value="ECO:0007669"/>
    <property type="project" value="UniProtKB-KW"/>
</dbReference>